<name>A0A381E0H4_9GAMM</name>
<evidence type="ECO:0000313" key="2">
    <source>
        <dbReference type="EMBL" id="SUX19200.1"/>
    </source>
</evidence>
<dbReference type="Proteomes" id="UP000254572">
    <property type="component" value="Unassembled WGS sequence"/>
</dbReference>
<organism evidence="2 3">
    <name type="scientific">Cardiobacterium valvarum</name>
    <dbReference type="NCBI Taxonomy" id="194702"/>
    <lineage>
        <taxon>Bacteria</taxon>
        <taxon>Pseudomonadati</taxon>
        <taxon>Pseudomonadota</taxon>
        <taxon>Gammaproteobacteria</taxon>
        <taxon>Cardiobacteriales</taxon>
        <taxon>Cardiobacteriaceae</taxon>
        <taxon>Cardiobacterium</taxon>
    </lineage>
</organism>
<reference evidence="2 3" key="1">
    <citation type="submission" date="2018-06" db="EMBL/GenBank/DDBJ databases">
        <authorList>
            <consortium name="Pathogen Informatics"/>
            <person name="Doyle S."/>
        </authorList>
    </citation>
    <scope>NUCLEOTIDE SEQUENCE [LARGE SCALE GENOMIC DNA]</scope>
    <source>
        <strain evidence="2 3">NCTC13294</strain>
    </source>
</reference>
<dbReference type="AlphaFoldDB" id="A0A381E0H4"/>
<evidence type="ECO:0000256" key="1">
    <source>
        <dbReference type="SAM" id="Phobius"/>
    </source>
</evidence>
<feature type="transmembrane region" description="Helical" evidence="1">
    <location>
        <begin position="6"/>
        <end position="26"/>
    </location>
</feature>
<gene>
    <name evidence="2" type="ORF">NCTC13294_00454</name>
</gene>
<evidence type="ECO:0000313" key="3">
    <source>
        <dbReference type="Proteomes" id="UP000254572"/>
    </source>
</evidence>
<sequence>MRNVILYIFICIIGCWMLNFFIIIFNNNYVYLTDEKIIKYFYENRKEFVDLIELRRKDCGKYFKEEVSGKEKWYKDEFSEKSIEARYFLARHSFIKNLDSWRTIYVQSTDEDSVRGHTFEKSLNECLSYPYMTFLLGVSFYKKDYLLVFNRDYSVSKAILYLPNPNLDKVKDWNLYMKNRIQYNSFFEKDFSSRRDILNDSNLSGNSDNYPKDSLSRPSDVSSDYNFLHCQNYASSGFVQIEKDWYIYAFDKDGYYYNECNN</sequence>
<keyword evidence="1" id="KW-1133">Transmembrane helix</keyword>
<keyword evidence="1" id="KW-0472">Membrane</keyword>
<keyword evidence="1" id="KW-0812">Transmembrane</keyword>
<accession>A0A381E0H4</accession>
<dbReference type="RefSeq" id="WP_147293438.1">
    <property type="nucleotide sequence ID" value="NZ_UFUW01000001.1"/>
</dbReference>
<protein>
    <submittedName>
        <fullName evidence="2">Uncharacterized protein</fullName>
    </submittedName>
</protein>
<keyword evidence="3" id="KW-1185">Reference proteome</keyword>
<proteinExistence type="predicted"/>
<dbReference type="EMBL" id="UFUW01000001">
    <property type="protein sequence ID" value="SUX19200.1"/>
    <property type="molecule type" value="Genomic_DNA"/>
</dbReference>